<dbReference type="Proteomes" id="UP000315677">
    <property type="component" value="Unassembled WGS sequence"/>
</dbReference>
<dbReference type="EMBL" id="VFPA01000001">
    <property type="protein sequence ID" value="TQM14292.1"/>
    <property type="molecule type" value="Genomic_DNA"/>
</dbReference>
<evidence type="ECO:0000256" key="1">
    <source>
        <dbReference type="SAM" id="MobiDB-lite"/>
    </source>
</evidence>
<proteinExistence type="predicted"/>
<evidence type="ECO:0000313" key="4">
    <source>
        <dbReference type="Proteomes" id="UP000315677"/>
    </source>
</evidence>
<evidence type="ECO:0000256" key="2">
    <source>
        <dbReference type="SAM" id="Phobius"/>
    </source>
</evidence>
<name>A0A543DY76_9PSEU</name>
<protein>
    <submittedName>
        <fullName evidence="3">Uncharacterized protein</fullName>
    </submittedName>
</protein>
<keyword evidence="2" id="KW-0472">Membrane</keyword>
<gene>
    <name evidence="3" type="ORF">FB558_1054</name>
</gene>
<dbReference type="AlphaFoldDB" id="A0A543DY76"/>
<accession>A0A543DY76</accession>
<dbReference type="RefSeq" id="WP_142048611.1">
    <property type="nucleotide sequence ID" value="NZ_VFPA01000001.1"/>
</dbReference>
<organism evidence="3 4">
    <name type="scientific">Pseudonocardia kunmingensis</name>
    <dbReference type="NCBI Taxonomy" id="630975"/>
    <lineage>
        <taxon>Bacteria</taxon>
        <taxon>Bacillati</taxon>
        <taxon>Actinomycetota</taxon>
        <taxon>Actinomycetes</taxon>
        <taxon>Pseudonocardiales</taxon>
        <taxon>Pseudonocardiaceae</taxon>
        <taxon>Pseudonocardia</taxon>
    </lineage>
</organism>
<feature type="region of interest" description="Disordered" evidence="1">
    <location>
        <begin position="1"/>
        <end position="37"/>
    </location>
</feature>
<keyword evidence="4" id="KW-1185">Reference proteome</keyword>
<keyword evidence="2" id="KW-0812">Transmembrane</keyword>
<feature type="compositionally biased region" description="Basic and acidic residues" evidence="1">
    <location>
        <begin position="1"/>
        <end position="20"/>
    </location>
</feature>
<evidence type="ECO:0000313" key="3">
    <source>
        <dbReference type="EMBL" id="TQM14292.1"/>
    </source>
</evidence>
<reference evidence="3 4" key="1">
    <citation type="submission" date="2019-06" db="EMBL/GenBank/DDBJ databases">
        <title>Sequencing the genomes of 1000 actinobacteria strains.</title>
        <authorList>
            <person name="Klenk H.-P."/>
        </authorList>
    </citation>
    <scope>NUCLEOTIDE SEQUENCE [LARGE SCALE GENOMIC DNA]</scope>
    <source>
        <strain evidence="3 4">DSM 45301</strain>
    </source>
</reference>
<feature type="transmembrane region" description="Helical" evidence="2">
    <location>
        <begin position="88"/>
        <end position="109"/>
    </location>
</feature>
<comment type="caution">
    <text evidence="3">The sequence shown here is derived from an EMBL/GenBank/DDBJ whole genome shotgun (WGS) entry which is preliminary data.</text>
</comment>
<sequence>MHEHEVSGRPVQDRRAGERRHAPRRRASGPRPVRPGVVPVRVRPAEAERPRVRRSAPLRHPVPGVRVLVRRPLAVVPAGGVRLRVRRVLAGLAVALGAAVAVAGLGLLADAVAAQRSAEVPARVAPVEQTVTGGSLTPVLPGLGQVLRVTSG</sequence>
<keyword evidence="2" id="KW-1133">Transmembrane helix</keyword>